<keyword evidence="2" id="KW-1185">Reference proteome</keyword>
<dbReference type="PANTHER" id="PTHR12526">
    <property type="entry name" value="GLYCOSYLTRANSFERASE"/>
    <property type="match status" value="1"/>
</dbReference>
<dbReference type="Proteomes" id="UP001178662">
    <property type="component" value="Chromosome"/>
</dbReference>
<keyword evidence="1" id="KW-0808">Transferase</keyword>
<dbReference type="AlphaFoldDB" id="A0AA95F2B5"/>
<dbReference type="SUPFAM" id="SSF53756">
    <property type="entry name" value="UDP-Glycosyltransferase/glycogen phosphorylase"/>
    <property type="match status" value="1"/>
</dbReference>
<accession>A0AA95F2B5</accession>
<name>A0AA95F2B5_9BACL</name>
<reference evidence="1" key="1">
    <citation type="submission" date="2023-03" db="EMBL/GenBank/DDBJ databases">
        <title>Andean soil-derived lignocellulolytic bacterial consortium as a source of novel taxa and putative plastic-active enzymes.</title>
        <authorList>
            <person name="Diaz-Garcia L."/>
            <person name="Chuvochina M."/>
            <person name="Feuerriegel G."/>
            <person name="Bunk B."/>
            <person name="Sproer C."/>
            <person name="Streit W.R."/>
            <person name="Rodriguez L.M."/>
            <person name="Overmann J."/>
            <person name="Jimenez D.J."/>
        </authorList>
    </citation>
    <scope>NUCLEOTIDE SEQUENCE</scope>
    <source>
        <strain evidence="1">MAG 2441</strain>
    </source>
</reference>
<dbReference type="EMBL" id="CP119317">
    <property type="protein sequence ID" value="WEK56382.1"/>
    <property type="molecule type" value="Genomic_DNA"/>
</dbReference>
<dbReference type="Pfam" id="PF13692">
    <property type="entry name" value="Glyco_trans_1_4"/>
    <property type="match status" value="1"/>
</dbReference>
<gene>
    <name evidence="1" type="ORF">P0Y55_12955</name>
</gene>
<keyword evidence="1" id="KW-0328">Glycosyltransferase</keyword>
<dbReference type="EC" id="2.4.-.-" evidence="1"/>
<evidence type="ECO:0000313" key="1">
    <source>
        <dbReference type="EMBL" id="WEK56382.1"/>
    </source>
</evidence>
<dbReference type="Gene3D" id="3.40.50.2000">
    <property type="entry name" value="Glycogen Phosphorylase B"/>
    <property type="match status" value="2"/>
</dbReference>
<dbReference type="PANTHER" id="PTHR12526:SF572">
    <property type="entry name" value="BLL5144 PROTEIN"/>
    <property type="match status" value="1"/>
</dbReference>
<proteinExistence type="predicted"/>
<organism evidence="1 2">
    <name type="scientific">Candidatus Cohnella colombiensis</name>
    <dbReference type="NCBI Taxonomy" id="3121368"/>
    <lineage>
        <taxon>Bacteria</taxon>
        <taxon>Bacillati</taxon>
        <taxon>Bacillota</taxon>
        <taxon>Bacilli</taxon>
        <taxon>Bacillales</taxon>
        <taxon>Paenibacillaceae</taxon>
        <taxon>Cohnella</taxon>
    </lineage>
</organism>
<evidence type="ECO:0000313" key="2">
    <source>
        <dbReference type="Proteomes" id="UP001178662"/>
    </source>
</evidence>
<protein>
    <submittedName>
        <fullName evidence="1">Glycosyltransferase</fullName>
        <ecNumber evidence="1">2.4.-.-</ecNumber>
    </submittedName>
</protein>
<dbReference type="GO" id="GO:0016757">
    <property type="term" value="F:glycosyltransferase activity"/>
    <property type="evidence" value="ECO:0007669"/>
    <property type="project" value="UniProtKB-KW"/>
</dbReference>
<sequence length="389" mass="43738">MPQIAYVSTYVPKKCGLATYTHHLREAINCNKGSRSQDLVVPLCNLDEMHSYKEPWMLPISKLDQHNYGTIAEALNQSTIDIVSLQHEFGIFGGEGGNYVLDFLKELKKPVVTTFHTVFEHPVIPYHEVQREIAELSNHLIVMNRKGIGYLQHQFTIAPDKVSYIPHGSPVPNQADRTLVRRNMGWNEHKVLFTFGLLGRSKGIELVLNALAAAVHAVPELQYVIAGQTHPEVLRYEGEAYREELKTLTQQLGIEHHVQWIDRYVPEAELTALIAACDLYVTPYPGMGQITSGTLAYAAGLGRPILSTPYEYAKDLLQGYDAMLLPYGNVEAWGAKLIEVFSYPGMLAKWEQVISEIGHGMHWPQVGALHLRLFQRVLSEQRGKIAYVG</sequence>